<dbReference type="PANTHER" id="PTHR13237:SF8">
    <property type="entry name" value="SOMETHING ABOUT SILENCING PROTEIN 10"/>
    <property type="match status" value="1"/>
</dbReference>
<feature type="region of interest" description="Disordered" evidence="6">
    <location>
        <begin position="322"/>
        <end position="573"/>
    </location>
</feature>
<evidence type="ECO:0000256" key="1">
    <source>
        <dbReference type="ARBA" id="ARBA00004123"/>
    </source>
</evidence>
<dbReference type="HOGENOM" id="CLU_019106_1_0_1"/>
<feature type="coiled-coil region" evidence="5">
    <location>
        <begin position="135"/>
        <end position="164"/>
    </location>
</feature>
<dbReference type="Pfam" id="PF04000">
    <property type="entry name" value="Sas10_Utp3"/>
    <property type="match status" value="1"/>
</dbReference>
<dbReference type="eggNOG" id="KOG3118">
    <property type="taxonomic scope" value="Eukaryota"/>
</dbReference>
<protein>
    <submittedName>
        <fullName evidence="8">Something about silencing protein 10</fullName>
    </submittedName>
</protein>
<comment type="subcellular location">
    <subcellularLocation>
        <location evidence="1">Nucleus</location>
    </subcellularLocation>
</comment>
<dbReference type="PANTHER" id="PTHR13237">
    <property type="entry name" value="SOMETHING ABOUT SILENCING PROTEIN 10-RELATED"/>
    <property type="match status" value="1"/>
</dbReference>
<evidence type="ECO:0000259" key="7">
    <source>
        <dbReference type="Pfam" id="PF09368"/>
    </source>
</evidence>
<comment type="similarity">
    <text evidence="2">Belongs to the SAS10 family.</text>
</comment>
<feature type="compositionally biased region" description="Basic and acidic residues" evidence="6">
    <location>
        <begin position="436"/>
        <end position="445"/>
    </location>
</feature>
<evidence type="ECO:0000313" key="8">
    <source>
        <dbReference type="EMBL" id="KFX47701.1"/>
    </source>
</evidence>
<feature type="region of interest" description="Disordered" evidence="6">
    <location>
        <begin position="1"/>
        <end position="133"/>
    </location>
</feature>
<feature type="domain" description="Sas10 C-terminal" evidence="7">
    <location>
        <begin position="576"/>
        <end position="650"/>
    </location>
</feature>
<feature type="compositionally biased region" description="Basic and acidic residues" evidence="6">
    <location>
        <begin position="353"/>
        <end position="368"/>
    </location>
</feature>
<gene>
    <name evidence="8" type="ORF">GQ26_0141140</name>
</gene>
<sequence>MAAKKRKASSRQSAGKKNDSAMRTKYNINETFDNSEDEFMAGRDQVLLEEGPEAKRRRKLQEEEADLQPSDEEVLGYDEDEDELDDDDDDEYENDYTSSKRKGVSDSESDAGANDEDEEEGLEAWGSSRKDYYNADMIETEADALEEESEAKRLQQKHLKAMKEADFGFDEIDWVESGKGPEDSKDGQAGVVTEVLPQLEITDDMSSEEKLKVLKTRYPEFEPLAKDFVDLQTEYTTILADAQKAEEAMDGSETSVPVPIIKFRALASYLGSISMYFALLTSPAEDGDGKTVALSPTELRDHPIMGSLVKCRQQWETVKDWSIPEESENIEEDVEVEGSEVSVEFEPAVQQSSKEKKSTKSAQKEKKLSKSQQAAEKARAEAEARRAEKIKKAEAGLADLADLVKTSSKKSKALSKTTGSQPQEDDDSDLGDEDALTAHEAEEKARKKRSLRFYTSQIAQKANKRNAAGRNAGGDEDLPYRERLKDRQARLNAEAERRGRAQANETEQLGGDSDEEDHRLAREVRGDAAGTDDDEYYDMVAARNKQKKADKKARAEEAEAAQKGERYEEVEEIGPDGKRRITYQIEKNKGLTAKRNKDVRNPRVKKRKKFEQKKKKLASIRQVYKGGEGRGGYAGELTGIKKNLVKSVKL</sequence>
<dbReference type="InterPro" id="IPR018972">
    <property type="entry name" value="Sas10_C_dom"/>
</dbReference>
<feature type="compositionally biased region" description="Basic and acidic residues" evidence="6">
    <location>
        <begin position="478"/>
        <end position="499"/>
    </location>
</feature>
<keyword evidence="4" id="KW-0539">Nucleus</keyword>
<feature type="compositionally biased region" description="Low complexity" evidence="6">
    <location>
        <begin position="339"/>
        <end position="352"/>
    </location>
</feature>
<comment type="caution">
    <text evidence="8">The sequence shown here is derived from an EMBL/GenBank/DDBJ whole genome shotgun (WGS) entry which is preliminary data.</text>
</comment>
<dbReference type="Pfam" id="PF09368">
    <property type="entry name" value="Sas10"/>
    <property type="match status" value="1"/>
</dbReference>
<organism evidence="8">
    <name type="scientific">Talaromyces marneffei PM1</name>
    <dbReference type="NCBI Taxonomy" id="1077442"/>
    <lineage>
        <taxon>Eukaryota</taxon>
        <taxon>Fungi</taxon>
        <taxon>Dikarya</taxon>
        <taxon>Ascomycota</taxon>
        <taxon>Pezizomycotina</taxon>
        <taxon>Eurotiomycetes</taxon>
        <taxon>Eurotiomycetidae</taxon>
        <taxon>Eurotiales</taxon>
        <taxon>Trichocomaceae</taxon>
        <taxon>Talaromyces</taxon>
        <taxon>Talaromyces sect. Talaromyces</taxon>
    </lineage>
</organism>
<feature type="compositionally biased region" description="Basic and acidic residues" evidence="6">
    <location>
        <begin position="516"/>
        <end position="526"/>
    </location>
</feature>
<keyword evidence="3" id="KW-0597">Phosphoprotein</keyword>
<dbReference type="GO" id="GO:0000462">
    <property type="term" value="P:maturation of SSU-rRNA from tricistronic rRNA transcript (SSU-rRNA, 5.8S rRNA, LSU-rRNA)"/>
    <property type="evidence" value="ECO:0007669"/>
    <property type="project" value="TreeGrafter"/>
</dbReference>
<proteinExistence type="inferred from homology"/>
<evidence type="ECO:0000256" key="5">
    <source>
        <dbReference type="SAM" id="Coils"/>
    </source>
</evidence>
<keyword evidence="5" id="KW-0175">Coiled coil</keyword>
<feature type="compositionally biased region" description="Basic and acidic residues" evidence="6">
    <location>
        <begin position="552"/>
        <end position="567"/>
    </location>
</feature>
<accession>A0A093VM04</accession>
<dbReference type="EMBL" id="JPOX01000014">
    <property type="protein sequence ID" value="KFX47701.1"/>
    <property type="molecule type" value="Genomic_DNA"/>
</dbReference>
<feature type="compositionally biased region" description="Acidic residues" evidence="6">
    <location>
        <begin position="107"/>
        <end position="122"/>
    </location>
</feature>
<feature type="compositionally biased region" description="Basic and acidic residues" evidence="6">
    <location>
        <begin position="376"/>
        <end position="394"/>
    </location>
</feature>
<feature type="compositionally biased region" description="Acidic residues" evidence="6">
    <location>
        <begin position="63"/>
        <end position="94"/>
    </location>
</feature>
<dbReference type="InterPro" id="IPR007146">
    <property type="entry name" value="Sas10/Utp3/C1D"/>
</dbReference>
<evidence type="ECO:0000256" key="2">
    <source>
        <dbReference type="ARBA" id="ARBA00010979"/>
    </source>
</evidence>
<evidence type="ECO:0000256" key="6">
    <source>
        <dbReference type="SAM" id="MobiDB-lite"/>
    </source>
</evidence>
<feature type="compositionally biased region" description="Acidic residues" evidence="6">
    <location>
        <begin position="323"/>
        <end position="338"/>
    </location>
</feature>
<dbReference type="AlphaFoldDB" id="A0A093VM04"/>
<reference evidence="8" key="1">
    <citation type="journal article" date="2014" name="PLoS Genet.">
        <title>Signature Gene Expression Reveals Novel Clues to the Molecular Mechanisms of Dimorphic Transition in Penicillium marneffei.</title>
        <authorList>
            <person name="Yang E."/>
            <person name="Wang G."/>
            <person name="Cai J."/>
            <person name="Woo P.C."/>
            <person name="Lau S.K."/>
            <person name="Yuen K.-Y."/>
            <person name="Chow W.-N."/>
            <person name="Lin X."/>
        </authorList>
    </citation>
    <scope>NUCLEOTIDE SEQUENCE [LARGE SCALE GENOMIC DNA]</scope>
    <source>
        <strain evidence="8">PM1</strain>
    </source>
</reference>
<name>A0A093VM04_TALMA</name>
<feature type="compositionally biased region" description="Acidic residues" evidence="6">
    <location>
        <begin position="423"/>
        <end position="435"/>
    </location>
</feature>
<evidence type="ECO:0000256" key="4">
    <source>
        <dbReference type="ARBA" id="ARBA00023242"/>
    </source>
</evidence>
<evidence type="ECO:0000256" key="3">
    <source>
        <dbReference type="ARBA" id="ARBA00022553"/>
    </source>
</evidence>
<dbReference type="GO" id="GO:0032040">
    <property type="term" value="C:small-subunit processome"/>
    <property type="evidence" value="ECO:0007669"/>
    <property type="project" value="TreeGrafter"/>
</dbReference>